<comment type="catalytic activity">
    <reaction evidence="1">
        <text>D-cellobiose = beta-D-glucosyl-(1-&gt;4)-D-mannopyranose</text>
        <dbReference type="Rhea" id="RHEA:23384"/>
        <dbReference type="ChEBI" id="CHEBI:17057"/>
        <dbReference type="ChEBI" id="CHEBI:47931"/>
        <dbReference type="EC" id="5.1.3.11"/>
    </reaction>
</comment>
<dbReference type="InterPro" id="IPR028584">
    <property type="entry name" value="Cellobiose_2_epim"/>
</dbReference>
<dbReference type="RefSeq" id="WP_217744852.1">
    <property type="nucleotide sequence ID" value="NZ_JAHOEI010000059.1"/>
</dbReference>
<dbReference type="AlphaFoldDB" id="A0AAW4N4C1"/>
<evidence type="ECO:0000256" key="1">
    <source>
        <dbReference type="HAMAP-Rule" id="MF_00929"/>
    </source>
</evidence>
<dbReference type="Proteomes" id="UP001196765">
    <property type="component" value="Unassembled WGS sequence"/>
</dbReference>
<dbReference type="InterPro" id="IPR010819">
    <property type="entry name" value="AGE/CE"/>
</dbReference>
<protein>
    <recommendedName>
        <fullName evidence="1">Cellobiose 2-epimerase</fullName>
        <shortName evidence="1">CE</shortName>
        <ecNumber evidence="1">5.1.3.11</ecNumber>
    </recommendedName>
</protein>
<reference evidence="2" key="1">
    <citation type="submission" date="2021-06" db="EMBL/GenBank/DDBJ databases">
        <title>Collection of gut derived symbiotic bacterial strains cultured from healthy donors.</title>
        <authorList>
            <person name="Lin H."/>
            <person name="Littmann E."/>
            <person name="Pamer E.G."/>
        </authorList>
    </citation>
    <scope>NUCLEOTIDE SEQUENCE</scope>
    <source>
        <strain evidence="2">MSK.21.74</strain>
    </source>
</reference>
<proteinExistence type="inferred from homology"/>
<comment type="function">
    <text evidence="1">Catalyzes the reversible epimerization of cellobiose to 4-O-beta-D-glucopyranosyl-D-mannose (Glc-Man).</text>
</comment>
<accession>A0AAW4N4C1</accession>
<name>A0AAW4N4C1_9BACT</name>
<evidence type="ECO:0000313" key="2">
    <source>
        <dbReference type="EMBL" id="MBV3388568.1"/>
    </source>
</evidence>
<dbReference type="EC" id="5.1.3.11" evidence="1"/>
<comment type="caution">
    <text evidence="2">The sequence shown here is derived from an EMBL/GenBank/DDBJ whole genome shotgun (WGS) entry which is preliminary data.</text>
</comment>
<dbReference type="EMBL" id="JAHOEI010000059">
    <property type="protein sequence ID" value="MBV3388568.1"/>
    <property type="molecule type" value="Genomic_DNA"/>
</dbReference>
<dbReference type="PANTHER" id="PTHR15108">
    <property type="entry name" value="N-ACYLGLUCOSAMINE-2-EPIMERASE"/>
    <property type="match status" value="1"/>
</dbReference>
<dbReference type="HAMAP" id="MF_00929">
    <property type="entry name" value="Cellobiose_2_epim"/>
    <property type="match status" value="1"/>
</dbReference>
<gene>
    <name evidence="2" type="ORF">KSW82_12565</name>
</gene>
<keyword evidence="1" id="KW-0413">Isomerase</keyword>
<comment type="similarity">
    <text evidence="1">Belongs to the cellobiose 2-epimerase family.</text>
</comment>
<sequence length="393" mass="46240">MEKLKETMRDVLENNILSYWLTKVKDEENGGFYGRVDGNDQVHPEAEKGAVMNARILWAFSAAYRVLKKPEYLEAATRAKDYVRDYFLDREYGGIYWSVDCQGNPLDTKKQTYAIGFAIYGFSEYARATGDKEALDIAISLYHDIEKHAFDAENNGYIEALTREWNPIADMRLSDKDENGSRTMNTHLHIIEPYTNLYRVWKTPELEKSIRNLLDIFTDKLLNTETYHLDLFFNDEWEGKRNIESYGHDIEASWLLHETALVLGDKVLLHKIERIIRRIADAADEGLRPDGSMVYEHWKDGDKYDLQRQWWVQCENIIGHIDLYQYFRTEENLLVAISCWNYVAKHLLDSKNGEWHWAILEDGTVNKEEDKAGFWKCPYHNSRMCLELIERDY</sequence>
<evidence type="ECO:0000313" key="3">
    <source>
        <dbReference type="Proteomes" id="UP001196765"/>
    </source>
</evidence>
<organism evidence="2 3">
    <name type="scientific">Segatella copri</name>
    <dbReference type="NCBI Taxonomy" id="165179"/>
    <lineage>
        <taxon>Bacteria</taxon>
        <taxon>Pseudomonadati</taxon>
        <taxon>Bacteroidota</taxon>
        <taxon>Bacteroidia</taxon>
        <taxon>Bacteroidales</taxon>
        <taxon>Prevotellaceae</taxon>
        <taxon>Segatella</taxon>
    </lineage>
</organism>
<dbReference type="GO" id="GO:0047736">
    <property type="term" value="F:cellobiose epimerase activity"/>
    <property type="evidence" value="ECO:0007669"/>
    <property type="project" value="UniProtKB-UniRule"/>
</dbReference>
<dbReference type="Pfam" id="PF07221">
    <property type="entry name" value="GlcNAc_2-epim"/>
    <property type="match status" value="1"/>
</dbReference>